<feature type="region of interest" description="Disordered" evidence="6">
    <location>
        <begin position="322"/>
        <end position="353"/>
    </location>
</feature>
<accession>A0A9Q0LQU3</accession>
<dbReference type="Pfam" id="PF13513">
    <property type="entry name" value="HEAT_EZ"/>
    <property type="match status" value="1"/>
</dbReference>
<protein>
    <submittedName>
        <fullName evidence="7">Uncharacterized protein</fullName>
    </submittedName>
</protein>
<evidence type="ECO:0000256" key="4">
    <source>
        <dbReference type="ARBA" id="ARBA00022737"/>
    </source>
</evidence>
<gene>
    <name evidence="7" type="ORF">M0811_07160</name>
</gene>
<dbReference type="SUPFAM" id="SSF48371">
    <property type="entry name" value="ARM repeat"/>
    <property type="match status" value="1"/>
</dbReference>
<name>A0A9Q0LQU3_ANAIG</name>
<dbReference type="GO" id="GO:0005737">
    <property type="term" value="C:cytoplasm"/>
    <property type="evidence" value="ECO:0007669"/>
    <property type="project" value="UniProtKB-SubCell"/>
</dbReference>
<keyword evidence="4" id="KW-0677">Repeat</keyword>
<evidence type="ECO:0000256" key="1">
    <source>
        <dbReference type="ARBA" id="ARBA00004496"/>
    </source>
</evidence>
<feature type="compositionally biased region" description="Low complexity" evidence="6">
    <location>
        <begin position="327"/>
        <end position="337"/>
    </location>
</feature>
<keyword evidence="8" id="KW-1185">Reference proteome</keyword>
<dbReference type="GO" id="GO:0006606">
    <property type="term" value="P:protein import into nucleus"/>
    <property type="evidence" value="ECO:0007669"/>
    <property type="project" value="InterPro"/>
</dbReference>
<comment type="caution">
    <text evidence="7">The sequence shown here is derived from an EMBL/GenBank/DDBJ whole genome shotgun (WGS) entry which is preliminary data.</text>
</comment>
<dbReference type="Proteomes" id="UP001149090">
    <property type="component" value="Unassembled WGS sequence"/>
</dbReference>
<organism evidence="7 8">
    <name type="scientific">Anaeramoeba ignava</name>
    <name type="common">Anaerobic marine amoeba</name>
    <dbReference type="NCBI Taxonomy" id="1746090"/>
    <lineage>
        <taxon>Eukaryota</taxon>
        <taxon>Metamonada</taxon>
        <taxon>Anaeramoebidae</taxon>
        <taxon>Anaeramoeba</taxon>
    </lineage>
</organism>
<dbReference type="AlphaFoldDB" id="A0A9Q0LQU3"/>
<keyword evidence="5" id="KW-0653">Protein transport</keyword>
<sequence length="881" mass="101655">MTDWNPDEKTLLEIHNLLINMQQGNTETQLRVLQDLEQLNQTLVDLNNYFVFVLVQLKQESMMNRQFAGLTLKNNLRKTPKEFLTQILEYVKHQLVFGLMDENIKIRTTCGIVISNITYNYGFHNWPNLVNYLAELLENDSEFAVDGALDCFHKLCEENSNEYETDFLEVDLEVILPKLLVFFFHSNERFRILSLSSFIELLMLMPGELITIMDQFIQNVFKIAQDESIEIRKRVCRVFCLLLKIRTAYLLPFIGDVIQYMLITTQDESPELALEACEFWSFFEDVEDAMTLLTPFMNDLVPLLLQKMIFTENEIEEYIETGEIENPEQNQNQNQQELKFDQEKETQSDDDFGKADYDYTNESQGKWNLRKSSANALETLSYIFADDLLQYLLSHLETNLQNENWIVQEAAVLALGAIAPGCYSGMISSLNQVLTFLIPLMKNENPLLSSITCWTISRYSEWIVDFPSFLSCSLSQQRRVQYAACSSLNSFIVYSGKKIIPFLNDILQVLNQALRKYNQKNRTYLYVLISCVAETAGEELNKQEYIELLMDPLIKQWEKLKDFDFELIAIFETFSTLAVSLKQGFLPFAQPFFTRCMNVIEEILNTYQMAAQSKEETFKGFIPDQGFLNSSLELIGSIIEGLPGNPEIQKMILDSHFTQMIPYLLKDIKSETRQSTLALLGATISSFPKIILPQVPELLPLLIHLLDPSYIFVSQNASWVIGELAMNLPDSIESKLDEIISYLVQIINKLSQSRSVIESVSITIGRLSLTFPQQMASRLQEFLENWSVTLRSIEIPKEKETAYRGLCNLAQINPDVTVSNFVYFCDAILSYTNPSVELNQAFYTILHSFKSELQNHSQWNSLFSSLHPRMKEDLGKRFDLN</sequence>
<evidence type="ECO:0000313" key="7">
    <source>
        <dbReference type="EMBL" id="KAJ5075590.1"/>
    </source>
</evidence>
<evidence type="ECO:0000256" key="3">
    <source>
        <dbReference type="ARBA" id="ARBA00022490"/>
    </source>
</evidence>
<evidence type="ECO:0000256" key="6">
    <source>
        <dbReference type="SAM" id="MobiDB-lite"/>
    </source>
</evidence>
<evidence type="ECO:0000256" key="5">
    <source>
        <dbReference type="ARBA" id="ARBA00022927"/>
    </source>
</evidence>
<dbReference type="PANTHER" id="PTHR10527">
    <property type="entry name" value="IMPORTIN BETA"/>
    <property type="match status" value="1"/>
</dbReference>
<dbReference type="InterPro" id="IPR016024">
    <property type="entry name" value="ARM-type_fold"/>
</dbReference>
<evidence type="ECO:0000313" key="8">
    <source>
        <dbReference type="Proteomes" id="UP001149090"/>
    </source>
</evidence>
<dbReference type="EMBL" id="JAPDFW010000064">
    <property type="protein sequence ID" value="KAJ5075590.1"/>
    <property type="molecule type" value="Genomic_DNA"/>
</dbReference>
<keyword evidence="3" id="KW-0963">Cytoplasm</keyword>
<dbReference type="OrthoDB" id="951172at2759"/>
<dbReference type="OMA" id="AQEGAMS"/>
<proteinExistence type="predicted"/>
<evidence type="ECO:0000256" key="2">
    <source>
        <dbReference type="ARBA" id="ARBA00022448"/>
    </source>
</evidence>
<reference evidence="7" key="1">
    <citation type="submission" date="2022-10" db="EMBL/GenBank/DDBJ databases">
        <title>Novel sulphate-reducing endosymbionts in the free-living metamonad Anaeramoeba.</title>
        <authorList>
            <person name="Jerlstrom-Hultqvist J."/>
            <person name="Cepicka I."/>
            <person name="Gallot-Lavallee L."/>
            <person name="Salas-Leiva D."/>
            <person name="Curtis B.A."/>
            <person name="Zahonova K."/>
            <person name="Pipaliya S."/>
            <person name="Dacks J."/>
            <person name="Roger A.J."/>
        </authorList>
    </citation>
    <scope>NUCLEOTIDE SEQUENCE</scope>
    <source>
        <strain evidence="7">BMAN</strain>
    </source>
</reference>
<dbReference type="InterPro" id="IPR011989">
    <property type="entry name" value="ARM-like"/>
</dbReference>
<dbReference type="Gene3D" id="1.25.10.10">
    <property type="entry name" value="Leucine-rich Repeat Variant"/>
    <property type="match status" value="1"/>
</dbReference>
<comment type="subcellular location">
    <subcellularLocation>
        <location evidence="1">Cytoplasm</location>
    </subcellularLocation>
</comment>
<feature type="compositionally biased region" description="Basic and acidic residues" evidence="6">
    <location>
        <begin position="338"/>
        <end position="353"/>
    </location>
</feature>
<keyword evidence="2" id="KW-0813">Transport</keyword>
<dbReference type="InterPro" id="IPR040122">
    <property type="entry name" value="Importin_beta"/>
</dbReference>